<dbReference type="Gramene" id="OMP11078">
    <property type="protein sequence ID" value="OMP11078"/>
    <property type="gene ID" value="CCACVL1_00679"/>
</dbReference>
<dbReference type="Gramene" id="OMP11079">
    <property type="protein sequence ID" value="OMP11079"/>
    <property type="gene ID" value="CCACVL1_00678"/>
</dbReference>
<dbReference type="Gramene" id="OMP10540">
    <property type="protein sequence ID" value="OMP10540"/>
    <property type="gene ID" value="CCACVL1_00887"/>
</dbReference>
<dbReference type="Gramene" id="OMP07349">
    <property type="protein sequence ID" value="OMP07349"/>
    <property type="gene ID" value="CCACVL1_01325"/>
</dbReference>
<accession>A0A1R3KJQ0</accession>
<feature type="region of interest" description="Disordered" evidence="1">
    <location>
        <begin position="1"/>
        <end position="29"/>
    </location>
</feature>
<dbReference type="Gramene" id="OMP07309">
    <property type="protein sequence ID" value="OMP07309"/>
    <property type="gene ID" value="CCACVL1_01332"/>
</dbReference>
<organism evidence="2 9">
    <name type="scientific">Corchorus capsularis</name>
    <name type="common">Jute</name>
    <dbReference type="NCBI Taxonomy" id="210143"/>
    <lineage>
        <taxon>Eukaryota</taxon>
        <taxon>Viridiplantae</taxon>
        <taxon>Streptophyta</taxon>
        <taxon>Embryophyta</taxon>
        <taxon>Tracheophyta</taxon>
        <taxon>Spermatophyta</taxon>
        <taxon>Magnoliopsida</taxon>
        <taxon>eudicotyledons</taxon>
        <taxon>Gunneridae</taxon>
        <taxon>Pentapetalae</taxon>
        <taxon>rosids</taxon>
        <taxon>malvids</taxon>
        <taxon>Malvales</taxon>
        <taxon>Malvaceae</taxon>
        <taxon>Grewioideae</taxon>
        <taxon>Apeibeae</taxon>
        <taxon>Corchorus</taxon>
    </lineage>
</organism>
<dbReference type="EMBL" id="AWWV01004500">
    <property type="protein sequence ID" value="OMP07349.1"/>
    <property type="molecule type" value="Genomic_DNA"/>
</dbReference>
<dbReference type="EMBL" id="AWWV01001575">
    <property type="protein sequence ID" value="OMP11079.1"/>
    <property type="molecule type" value="Genomic_DNA"/>
</dbReference>
<evidence type="ECO:0000313" key="4">
    <source>
        <dbReference type="EMBL" id="OMP07309.1"/>
    </source>
</evidence>
<feature type="non-terminal residue" evidence="2">
    <location>
        <position position="29"/>
    </location>
</feature>
<name>A0A1R3KJQ0_COCAP</name>
<proteinExistence type="predicted"/>
<gene>
    <name evidence="8" type="ORF">CCACVL1_00678</name>
    <name evidence="7" type="ORF">CCACVL1_00679</name>
    <name evidence="6" type="ORF">CCACVL1_00887</name>
    <name evidence="5" type="ORF">CCACVL1_01325</name>
    <name evidence="4" type="ORF">CCACVL1_01332</name>
    <name evidence="3" type="ORF">CCACVL1_01333</name>
    <name evidence="2" type="ORF">CCACVL1_01339</name>
</gene>
<dbReference type="Proteomes" id="UP000188268">
    <property type="component" value="Unassembled WGS sequence"/>
</dbReference>
<dbReference type="EMBL" id="AWWV01002249">
    <property type="protein sequence ID" value="OMP10540.1"/>
    <property type="molecule type" value="Genomic_DNA"/>
</dbReference>
<keyword evidence="9" id="KW-1185">Reference proteome</keyword>
<comment type="caution">
    <text evidence="2">The sequence shown here is derived from an EMBL/GenBank/DDBJ whole genome shotgun (WGS) entry which is preliminary data.</text>
</comment>
<dbReference type="AlphaFoldDB" id="A0A1R3KJQ0"/>
<sequence length="29" mass="3432">MAEDELPELNPEEYEADRYPSPGRTRLRP</sequence>
<reference evidence="2 9" key="1">
    <citation type="submission" date="2013-09" db="EMBL/GenBank/DDBJ databases">
        <title>Corchorus capsularis genome sequencing.</title>
        <authorList>
            <person name="Alam M."/>
            <person name="Haque M.S."/>
            <person name="Islam M.S."/>
            <person name="Emdad E.M."/>
            <person name="Islam M.M."/>
            <person name="Ahmed B."/>
            <person name="Halim A."/>
            <person name="Hossen Q.M.M."/>
            <person name="Hossain M.Z."/>
            <person name="Ahmed R."/>
            <person name="Khan M.M."/>
            <person name="Islam R."/>
            <person name="Rashid M.M."/>
            <person name="Khan S.A."/>
            <person name="Rahman M.S."/>
            <person name="Alam M."/>
        </authorList>
    </citation>
    <scope>NUCLEOTIDE SEQUENCE [LARGE SCALE GENOMIC DNA]</scope>
    <source>
        <strain evidence="9">cv. CVL-1</strain>
        <tissue evidence="2">Whole seedling</tissue>
    </source>
</reference>
<feature type="compositionally biased region" description="Acidic residues" evidence="1">
    <location>
        <begin position="1"/>
        <end position="15"/>
    </location>
</feature>
<dbReference type="Gramene" id="OMP07274">
    <property type="protein sequence ID" value="OMP07274"/>
    <property type="gene ID" value="CCACVL1_01339"/>
</dbReference>
<dbReference type="EMBL" id="AWWV01004545">
    <property type="protein sequence ID" value="OMP07274.1"/>
    <property type="molecule type" value="Genomic_DNA"/>
</dbReference>
<dbReference type="EMBL" id="AWWV01001577">
    <property type="protein sequence ID" value="OMP11078.1"/>
    <property type="molecule type" value="Genomic_DNA"/>
</dbReference>
<evidence type="ECO:0000313" key="2">
    <source>
        <dbReference type="EMBL" id="OMP07274.1"/>
    </source>
</evidence>
<protein>
    <submittedName>
        <fullName evidence="2">Uncharacterized protein</fullName>
    </submittedName>
</protein>
<dbReference type="Gramene" id="OMP07308">
    <property type="protein sequence ID" value="OMP07308"/>
    <property type="gene ID" value="CCACVL1_01333"/>
</dbReference>
<dbReference type="EMBL" id="AWWV01004521">
    <property type="protein sequence ID" value="OMP07308.1"/>
    <property type="molecule type" value="Genomic_DNA"/>
</dbReference>
<evidence type="ECO:0000313" key="8">
    <source>
        <dbReference type="EMBL" id="OMP11079.1"/>
    </source>
</evidence>
<evidence type="ECO:0000313" key="6">
    <source>
        <dbReference type="EMBL" id="OMP10540.1"/>
    </source>
</evidence>
<evidence type="ECO:0000313" key="7">
    <source>
        <dbReference type="EMBL" id="OMP11078.1"/>
    </source>
</evidence>
<evidence type="ECO:0000256" key="1">
    <source>
        <dbReference type="SAM" id="MobiDB-lite"/>
    </source>
</evidence>
<evidence type="ECO:0000313" key="9">
    <source>
        <dbReference type="Proteomes" id="UP000188268"/>
    </source>
</evidence>
<evidence type="ECO:0000313" key="5">
    <source>
        <dbReference type="EMBL" id="OMP07349.1"/>
    </source>
</evidence>
<evidence type="ECO:0000313" key="3">
    <source>
        <dbReference type="EMBL" id="OMP07308.1"/>
    </source>
</evidence>
<dbReference type="EMBL" id="AWWV01004520">
    <property type="protein sequence ID" value="OMP07309.1"/>
    <property type="molecule type" value="Genomic_DNA"/>
</dbReference>